<keyword evidence="1" id="KW-0472">Membrane</keyword>
<evidence type="ECO:0000313" key="3">
    <source>
        <dbReference type="Proteomes" id="UP001219525"/>
    </source>
</evidence>
<sequence>MSTKISQKRILVHCVHGISCSAAVGAALLVALPLVSAPNGRAPATTLSVAAAPAYVTARSSTADVNWGFRAQLAEWEHGSVG</sequence>
<keyword evidence="3" id="KW-1185">Reference proteome</keyword>
<reference evidence="2" key="1">
    <citation type="submission" date="2023-03" db="EMBL/GenBank/DDBJ databases">
        <title>Massive genome expansion in bonnet fungi (Mycena s.s.) driven by repeated elements and novel gene families across ecological guilds.</title>
        <authorList>
            <consortium name="Lawrence Berkeley National Laboratory"/>
            <person name="Harder C.B."/>
            <person name="Miyauchi S."/>
            <person name="Viragh M."/>
            <person name="Kuo A."/>
            <person name="Thoen E."/>
            <person name="Andreopoulos B."/>
            <person name="Lu D."/>
            <person name="Skrede I."/>
            <person name="Drula E."/>
            <person name="Henrissat B."/>
            <person name="Morin E."/>
            <person name="Kohler A."/>
            <person name="Barry K."/>
            <person name="LaButti K."/>
            <person name="Morin E."/>
            <person name="Salamov A."/>
            <person name="Lipzen A."/>
            <person name="Mereny Z."/>
            <person name="Hegedus B."/>
            <person name="Baldrian P."/>
            <person name="Stursova M."/>
            <person name="Weitz H."/>
            <person name="Taylor A."/>
            <person name="Grigoriev I.V."/>
            <person name="Nagy L.G."/>
            <person name="Martin F."/>
            <person name="Kauserud H."/>
        </authorList>
    </citation>
    <scope>NUCLEOTIDE SEQUENCE</scope>
    <source>
        <strain evidence="2">9144</strain>
    </source>
</reference>
<dbReference type="EMBL" id="JARJCW010000159">
    <property type="protein sequence ID" value="KAJ7190025.1"/>
    <property type="molecule type" value="Genomic_DNA"/>
</dbReference>
<proteinExistence type="predicted"/>
<keyword evidence="1" id="KW-1133">Transmembrane helix</keyword>
<dbReference type="SUPFAM" id="SSF52799">
    <property type="entry name" value="(Phosphotyrosine protein) phosphatases II"/>
    <property type="match status" value="1"/>
</dbReference>
<comment type="caution">
    <text evidence="2">The sequence shown here is derived from an EMBL/GenBank/DDBJ whole genome shotgun (WGS) entry which is preliminary data.</text>
</comment>
<accession>A0AAD6ULA0</accession>
<evidence type="ECO:0000256" key="1">
    <source>
        <dbReference type="SAM" id="Phobius"/>
    </source>
</evidence>
<organism evidence="2 3">
    <name type="scientific">Mycena pura</name>
    <dbReference type="NCBI Taxonomy" id="153505"/>
    <lineage>
        <taxon>Eukaryota</taxon>
        <taxon>Fungi</taxon>
        <taxon>Dikarya</taxon>
        <taxon>Basidiomycota</taxon>
        <taxon>Agaricomycotina</taxon>
        <taxon>Agaricomycetes</taxon>
        <taxon>Agaricomycetidae</taxon>
        <taxon>Agaricales</taxon>
        <taxon>Marasmiineae</taxon>
        <taxon>Mycenaceae</taxon>
        <taxon>Mycena</taxon>
    </lineage>
</organism>
<dbReference type="AlphaFoldDB" id="A0AAD6ULA0"/>
<feature type="transmembrane region" description="Helical" evidence="1">
    <location>
        <begin position="12"/>
        <end position="35"/>
    </location>
</feature>
<dbReference type="Gene3D" id="3.90.190.10">
    <property type="entry name" value="Protein tyrosine phosphatase superfamily"/>
    <property type="match status" value="1"/>
</dbReference>
<dbReference type="InterPro" id="IPR029021">
    <property type="entry name" value="Prot-tyrosine_phosphatase-like"/>
</dbReference>
<keyword evidence="1" id="KW-0812">Transmembrane</keyword>
<name>A0AAD6ULA0_9AGAR</name>
<evidence type="ECO:0000313" key="2">
    <source>
        <dbReference type="EMBL" id="KAJ7190025.1"/>
    </source>
</evidence>
<gene>
    <name evidence="2" type="ORF">GGX14DRAFT_580186</name>
</gene>
<protein>
    <submittedName>
        <fullName evidence="2">Uncharacterized protein</fullName>
    </submittedName>
</protein>
<dbReference type="Proteomes" id="UP001219525">
    <property type="component" value="Unassembled WGS sequence"/>
</dbReference>